<dbReference type="AlphaFoldDB" id="A0A650F3W0"/>
<dbReference type="EMBL" id="MN577571">
    <property type="protein sequence ID" value="QGT50645.1"/>
    <property type="molecule type" value="Genomic_DNA"/>
</dbReference>
<feature type="domain" description="Bbp19-like phage" evidence="1">
    <location>
        <begin position="11"/>
        <end position="73"/>
    </location>
</feature>
<sequence length="94" mass="11172">MTKKEKYELKKMLGSREFRAFVFRIINACQTFRHGFIPGDPNAAAFTEGQRSIGLMLFDNLMETDPKAYLQMREEYFERLRAEQQKTEDKINQK</sequence>
<dbReference type="Pfam" id="PF25181">
    <property type="entry name" value="Phage_Bbp19"/>
    <property type="match status" value="1"/>
</dbReference>
<proteinExistence type="predicted"/>
<organism evidence="2">
    <name type="scientific">uncultured Elusimicrobia bacterium</name>
    <dbReference type="NCBI Taxonomy" id="699876"/>
    <lineage>
        <taxon>Bacteria</taxon>
        <taxon>Pseudomonadati</taxon>
        <taxon>Elusimicrobiota</taxon>
        <taxon>Elusimicrobia</taxon>
        <taxon>environmental samples</taxon>
    </lineage>
</organism>
<gene>
    <name evidence="2" type="ORF">Elusimicrob1349_1150</name>
</gene>
<name>A0A650F3W0_9BACT</name>
<dbReference type="InterPro" id="IPR057447">
    <property type="entry name" value="Bbp19-like_phage"/>
</dbReference>
<evidence type="ECO:0000313" key="2">
    <source>
        <dbReference type="EMBL" id="QGT50645.1"/>
    </source>
</evidence>
<reference evidence="2" key="1">
    <citation type="journal article" date="2020" name="J. ISSAAS">
        <title>Lactobacilli and other gastrointestinal microbiota of Peromyscus leucopus, reservoir host for agents of Lyme disease and other zoonoses in North America.</title>
        <authorList>
            <person name="Milovic A."/>
            <person name="Bassam K."/>
            <person name="Shao H."/>
            <person name="Chatzistamou I."/>
            <person name="Tufts D.M."/>
            <person name="Diuk-Wasser M."/>
            <person name="Barbour A.G."/>
        </authorList>
    </citation>
    <scope>NUCLEOTIDE SEQUENCE</scope>
    <source>
        <strain evidence="2">LL30</strain>
    </source>
</reference>
<accession>A0A650F3W0</accession>
<protein>
    <recommendedName>
        <fullName evidence="1">Bbp19-like phage domain-containing protein</fullName>
    </recommendedName>
</protein>
<evidence type="ECO:0000259" key="1">
    <source>
        <dbReference type="Pfam" id="PF25181"/>
    </source>
</evidence>